<dbReference type="AlphaFoldDB" id="A0A4Y7I884"/>
<dbReference type="Proteomes" id="UP000316621">
    <property type="component" value="Chromosome 1"/>
</dbReference>
<name>A0A4Y7I884_PAPSO</name>
<gene>
    <name evidence="1" type="ORF">C5167_036577</name>
</gene>
<reference evidence="1 2" key="1">
    <citation type="journal article" date="2018" name="Science">
        <title>The opium poppy genome and morphinan production.</title>
        <authorList>
            <person name="Guo L."/>
            <person name="Winzer T."/>
            <person name="Yang X."/>
            <person name="Li Y."/>
            <person name="Ning Z."/>
            <person name="He Z."/>
            <person name="Teodor R."/>
            <person name="Lu Y."/>
            <person name="Bowser T.A."/>
            <person name="Graham I.A."/>
            <person name="Ye K."/>
        </authorList>
    </citation>
    <scope>NUCLEOTIDE SEQUENCE [LARGE SCALE GENOMIC DNA]</scope>
    <source>
        <strain evidence="2">cv. HN1</strain>
        <tissue evidence="1">Leaves</tissue>
    </source>
</reference>
<sequence>MASSAENISNLPSLKNVTSLVSIKLDKSNHLLWKSQMLPLLHSQDLYQIVDPKIPLPKSTLTDPTTNEETENPIYTQWHKTDQLLLSWINAILTEPISTQEYTLMQKS</sequence>
<proteinExistence type="predicted"/>
<dbReference type="Gramene" id="RZC43625">
    <property type="protein sequence ID" value="RZC43625"/>
    <property type="gene ID" value="C5167_036577"/>
</dbReference>
<dbReference type="PANTHER" id="PTHR47481:SF31">
    <property type="entry name" value="OS01G0873500 PROTEIN"/>
    <property type="match status" value="1"/>
</dbReference>
<dbReference type="PANTHER" id="PTHR47481">
    <property type="match status" value="1"/>
</dbReference>
<evidence type="ECO:0000313" key="1">
    <source>
        <dbReference type="EMBL" id="RZC43625.1"/>
    </source>
</evidence>
<protein>
    <recommendedName>
        <fullName evidence="3">Retrotransposon Copia-like N-terminal domain-containing protein</fullName>
    </recommendedName>
</protein>
<dbReference type="EMBL" id="CM010715">
    <property type="protein sequence ID" value="RZC43625.1"/>
    <property type="molecule type" value="Genomic_DNA"/>
</dbReference>
<accession>A0A4Y7I884</accession>
<evidence type="ECO:0000313" key="2">
    <source>
        <dbReference type="Proteomes" id="UP000316621"/>
    </source>
</evidence>
<evidence type="ECO:0008006" key="3">
    <source>
        <dbReference type="Google" id="ProtNLM"/>
    </source>
</evidence>
<organism evidence="1 2">
    <name type="scientific">Papaver somniferum</name>
    <name type="common">Opium poppy</name>
    <dbReference type="NCBI Taxonomy" id="3469"/>
    <lineage>
        <taxon>Eukaryota</taxon>
        <taxon>Viridiplantae</taxon>
        <taxon>Streptophyta</taxon>
        <taxon>Embryophyta</taxon>
        <taxon>Tracheophyta</taxon>
        <taxon>Spermatophyta</taxon>
        <taxon>Magnoliopsida</taxon>
        <taxon>Ranunculales</taxon>
        <taxon>Papaveraceae</taxon>
        <taxon>Papaveroideae</taxon>
        <taxon>Papaver</taxon>
    </lineage>
</organism>
<keyword evidence="2" id="KW-1185">Reference proteome</keyword>
<dbReference type="OMA" id="VLYWINA"/>